<evidence type="ECO:0000256" key="2">
    <source>
        <dbReference type="ARBA" id="ARBA00022614"/>
    </source>
</evidence>
<dbReference type="InterPro" id="IPR011992">
    <property type="entry name" value="EF-hand-dom_pair"/>
</dbReference>
<gene>
    <name evidence="11" type="ORF">C1SCF055_LOCUS7701</name>
</gene>
<evidence type="ECO:0000256" key="1">
    <source>
        <dbReference type="ARBA" id="ARBA00004141"/>
    </source>
</evidence>
<evidence type="ECO:0000313" key="13">
    <source>
        <dbReference type="Proteomes" id="UP001152797"/>
    </source>
</evidence>
<keyword evidence="6 9" id="KW-1133">Transmembrane helix</keyword>
<keyword evidence="7 9" id="KW-0472">Membrane</keyword>
<comment type="subcellular location">
    <subcellularLocation>
        <location evidence="1">Membrane</location>
        <topology evidence="1">Multi-pass membrane protein</topology>
    </subcellularLocation>
</comment>
<dbReference type="Pfam" id="PF00520">
    <property type="entry name" value="Ion_trans"/>
    <property type="match status" value="1"/>
</dbReference>
<dbReference type="GO" id="GO:0005737">
    <property type="term" value="C:cytoplasm"/>
    <property type="evidence" value="ECO:0007669"/>
    <property type="project" value="TreeGrafter"/>
</dbReference>
<dbReference type="InterPro" id="IPR050216">
    <property type="entry name" value="LRR_domain-containing"/>
</dbReference>
<dbReference type="SMART" id="SM00365">
    <property type="entry name" value="LRR_SD22"/>
    <property type="match status" value="6"/>
</dbReference>
<dbReference type="EMBL" id="CAMXCT030000513">
    <property type="protein sequence ID" value="CAL4767079.1"/>
    <property type="molecule type" value="Genomic_DNA"/>
</dbReference>
<feature type="compositionally biased region" description="Basic and acidic residues" evidence="8">
    <location>
        <begin position="620"/>
        <end position="657"/>
    </location>
</feature>
<dbReference type="Proteomes" id="UP001152797">
    <property type="component" value="Unassembled WGS sequence"/>
</dbReference>
<feature type="region of interest" description="Disordered" evidence="8">
    <location>
        <begin position="52"/>
        <end position="113"/>
    </location>
</feature>
<evidence type="ECO:0000313" key="12">
    <source>
        <dbReference type="EMBL" id="CAL1133142.1"/>
    </source>
</evidence>
<dbReference type="SUPFAM" id="SSF47473">
    <property type="entry name" value="EF-hand"/>
    <property type="match status" value="1"/>
</dbReference>
<dbReference type="SMART" id="SM00364">
    <property type="entry name" value="LRR_BAC"/>
    <property type="match status" value="12"/>
</dbReference>
<comment type="caution">
    <text evidence="11">The sequence shown here is derived from an EMBL/GenBank/DDBJ whole genome shotgun (WGS) entry which is preliminary data.</text>
</comment>
<dbReference type="GO" id="GO:0016020">
    <property type="term" value="C:membrane"/>
    <property type="evidence" value="ECO:0007669"/>
    <property type="project" value="UniProtKB-SubCell"/>
</dbReference>
<dbReference type="PANTHER" id="PTHR48051">
    <property type="match status" value="1"/>
</dbReference>
<evidence type="ECO:0000256" key="3">
    <source>
        <dbReference type="ARBA" id="ARBA00022692"/>
    </source>
</evidence>
<dbReference type="PROSITE" id="PS00018">
    <property type="entry name" value="EF_HAND_1"/>
    <property type="match status" value="1"/>
</dbReference>
<dbReference type="InterPro" id="IPR001611">
    <property type="entry name" value="Leu-rich_rpt"/>
</dbReference>
<protein>
    <recommendedName>
        <fullName evidence="10">EF-hand domain-containing protein</fullName>
    </recommendedName>
</protein>
<keyword evidence="3 9" id="KW-0812">Transmembrane</keyword>
<dbReference type="Gene3D" id="3.80.10.10">
    <property type="entry name" value="Ribonuclease Inhibitor"/>
    <property type="match status" value="4"/>
</dbReference>
<keyword evidence="2" id="KW-0433">Leucine-rich repeat</keyword>
<dbReference type="Pfam" id="PF23598">
    <property type="entry name" value="LRR_14"/>
    <property type="match status" value="1"/>
</dbReference>
<dbReference type="EMBL" id="CAMXCT020000513">
    <property type="protein sequence ID" value="CAL1133142.1"/>
    <property type="molecule type" value="Genomic_DNA"/>
</dbReference>
<dbReference type="Gene3D" id="1.10.287.70">
    <property type="match status" value="1"/>
</dbReference>
<evidence type="ECO:0000256" key="8">
    <source>
        <dbReference type="SAM" id="MobiDB-lite"/>
    </source>
</evidence>
<reference evidence="11" key="1">
    <citation type="submission" date="2022-10" db="EMBL/GenBank/DDBJ databases">
        <authorList>
            <person name="Chen Y."/>
            <person name="Dougan E. K."/>
            <person name="Chan C."/>
            <person name="Rhodes N."/>
            <person name="Thang M."/>
        </authorList>
    </citation>
    <scope>NUCLEOTIDE SEQUENCE</scope>
</reference>
<dbReference type="PANTHER" id="PTHR48051:SF54">
    <property type="entry name" value="LEUCINE-RICH REPEAT-CONTAINING PROTEIN"/>
    <property type="match status" value="1"/>
</dbReference>
<dbReference type="InterPro" id="IPR055414">
    <property type="entry name" value="LRR_R13L4/SHOC2-like"/>
</dbReference>
<dbReference type="InterPro" id="IPR018247">
    <property type="entry name" value="EF_Hand_1_Ca_BS"/>
</dbReference>
<feature type="region of interest" description="Disordered" evidence="8">
    <location>
        <begin position="614"/>
        <end position="661"/>
    </location>
</feature>
<feature type="transmembrane region" description="Helical" evidence="9">
    <location>
        <begin position="381"/>
        <end position="402"/>
    </location>
</feature>
<dbReference type="InterPro" id="IPR036869">
    <property type="entry name" value="J_dom_sf"/>
</dbReference>
<evidence type="ECO:0000256" key="7">
    <source>
        <dbReference type="ARBA" id="ARBA00023136"/>
    </source>
</evidence>
<evidence type="ECO:0000256" key="9">
    <source>
        <dbReference type="SAM" id="Phobius"/>
    </source>
</evidence>
<keyword evidence="5" id="KW-0106">Calcium</keyword>
<dbReference type="Gene3D" id="1.10.287.110">
    <property type="entry name" value="DnaJ domain"/>
    <property type="match status" value="1"/>
</dbReference>
<feature type="transmembrane region" description="Helical" evidence="9">
    <location>
        <begin position="302"/>
        <end position="321"/>
    </location>
</feature>
<dbReference type="PROSITE" id="PS51450">
    <property type="entry name" value="LRR"/>
    <property type="match status" value="7"/>
</dbReference>
<feature type="transmembrane region" description="Helical" evidence="9">
    <location>
        <begin position="342"/>
        <end position="361"/>
    </location>
</feature>
<feature type="region of interest" description="Disordered" evidence="8">
    <location>
        <begin position="1323"/>
        <end position="1363"/>
    </location>
</feature>
<dbReference type="Gene3D" id="1.10.238.10">
    <property type="entry name" value="EF-hand"/>
    <property type="match status" value="1"/>
</dbReference>
<organism evidence="11">
    <name type="scientific">Cladocopium goreaui</name>
    <dbReference type="NCBI Taxonomy" id="2562237"/>
    <lineage>
        <taxon>Eukaryota</taxon>
        <taxon>Sar</taxon>
        <taxon>Alveolata</taxon>
        <taxon>Dinophyceae</taxon>
        <taxon>Suessiales</taxon>
        <taxon>Symbiodiniaceae</taxon>
        <taxon>Cladocopium</taxon>
    </lineage>
</organism>
<evidence type="ECO:0000256" key="5">
    <source>
        <dbReference type="ARBA" id="ARBA00022837"/>
    </source>
</evidence>
<proteinExistence type="predicted"/>
<dbReference type="SUPFAM" id="SSF52058">
    <property type="entry name" value="L domain-like"/>
    <property type="match status" value="2"/>
</dbReference>
<dbReference type="PROSITE" id="PS50222">
    <property type="entry name" value="EF_HAND_2"/>
    <property type="match status" value="1"/>
</dbReference>
<dbReference type="EMBL" id="CAMXCT010000513">
    <property type="protein sequence ID" value="CAI3979767.1"/>
    <property type="molecule type" value="Genomic_DNA"/>
</dbReference>
<evidence type="ECO:0000259" key="10">
    <source>
        <dbReference type="PROSITE" id="PS50222"/>
    </source>
</evidence>
<keyword evidence="13" id="KW-1185">Reference proteome</keyword>
<sequence length="1448" mass="161319">MAWSRKGAASPTRGKTMTMEQLRTSLADEMQLQLRSLRAQLCQDMSRLLLETHQIKPSRPQESASSPGSPVQREYSAFQSEENVSVESADVPSPLFELPPPKRNSGRPQQLLDVPGADRRSLLEDFDADSAADTLGSREIMLPEHEAMTVRGILYRWLNSNSFNYTVSILVFMNAILIGAQTDYAAQHGGASSLPWCGVVNHAFCIVFTIEVCCKLYVYGCLHFFWRDSDWKWNCFDTLVVLLQWADYAAEMMPGKLVQSGNLGMCLRLLRLARIMRLARVIHLMVELRTMVASIVACLRPLIWASVLFGMLVYTVAVTLTESANHYRASQHVHESTALDQYFSSLGTAAITLWMCITGGIDWKNVADPLINEISPLMGAAVTLYVAFSVLAMMNVITGIFVENASAFSKEDKDNYVVRHVLSLFKKSNLNEKDELSLIEFQKMLETKELRELFQAVDVDVNDAESLFRLLDMDETGTLSPQELVDGWFRLRGPAKALDLAVLMADNSRMDAKLARSRKEALLKCVKLADKGLLVALIMASVAGPPGEGSSTVAKNSALVSPNLSPKLCDNSGRLQLHKAILEPFNDGQLENGADRRFPGRAYYIGDEAPPAAVAANTRTVREVQKRSESAEGQREVERADAADEAKDASSHQDRSGSDQTSDTFTHQLCIFMGNADGHVGLLTLPIPANKVEEVESVVESWEELEAPCFRAGRQWTTAEDFLLLREEHVNLPDLLLLALEPDIAMSLTPDWTWEKYPRGYGEVAQTPTGFREGDGPLLVSSTSNSSIAQIQQVVTSAHCIKRHDSGLSFETEKRAVSNPEEEEVARAASVECFEDLADFAILDLRGEGLTALPESFGLLEVLQGVSLSDNQLVSLPESFGQLQLLQELNLSNNRLEQLPRSIGELQLLQELDLGNNNLSYVPHLPKLRKLVRLDLAGNCLAADSLAQIGRLTRLQRLDVSENGLEVLPDSITLLESLETLHAHNNKLRALTADIGMLSCLHELDIRCNLLTELPESVCELTSLTSLNVSSNQLRHLPDQIGELIKLKDLSLAKNQLLNLPPLFQLQKLQTLDLQKNPELTSVPDKRVRPAVLERGQAASLGLAVLLKFGELRDLRICSEKDDEYKKALKKTLEADELDLSDLQLRQIPPSLKGMVALRQLRARRNDIEDFPAMLCSLRKLRVLDLYSNKLTGLPHEIGRLESLVELDLSNNQLSELPESIGDLSHLARLEVGHNKLSSLPSKLTKLTSLSTLVLRMNMINEVPNKMDELQSLKTLDLSGTPLGKSLQLPQQGHCPTRRTLYLMNKYDSLRVIKLHRSQMSSLPDDMSGWGQGPPPKPPPGNSARFSRTDFSKGEEKETSGYSRFFGGAFPTDEDIASFVKRRSAVEEAGEDKELLQVLEAIELQLDCAEYGQRQKLLRTLFRQWHPDKRRDDPELATRVFQWLQSFK</sequence>
<dbReference type="FunFam" id="3.80.10.10:FF:000383">
    <property type="entry name" value="Leucine-rich repeat receptor protein kinase EMS1"/>
    <property type="match status" value="1"/>
</dbReference>
<evidence type="ECO:0000313" key="11">
    <source>
        <dbReference type="EMBL" id="CAI3979767.1"/>
    </source>
</evidence>
<name>A0A9P1BV16_9DINO</name>
<feature type="compositionally biased region" description="Polar residues" evidence="8">
    <location>
        <begin position="60"/>
        <end position="69"/>
    </location>
</feature>
<feature type="transmembrane region" description="Helical" evidence="9">
    <location>
        <begin position="200"/>
        <end position="222"/>
    </location>
</feature>
<dbReference type="InterPro" id="IPR032675">
    <property type="entry name" value="LRR_dom_sf"/>
</dbReference>
<dbReference type="InterPro" id="IPR027359">
    <property type="entry name" value="Volt_channel_dom_sf"/>
</dbReference>
<accession>A0A9P1BV16</accession>
<dbReference type="GO" id="GO:0005216">
    <property type="term" value="F:monoatomic ion channel activity"/>
    <property type="evidence" value="ECO:0007669"/>
    <property type="project" value="InterPro"/>
</dbReference>
<feature type="domain" description="EF-hand" evidence="10">
    <location>
        <begin position="459"/>
        <end position="494"/>
    </location>
</feature>
<feature type="transmembrane region" description="Helical" evidence="9">
    <location>
        <begin position="163"/>
        <end position="180"/>
    </location>
</feature>
<evidence type="ECO:0000256" key="6">
    <source>
        <dbReference type="ARBA" id="ARBA00022989"/>
    </source>
</evidence>
<dbReference type="Pfam" id="PF13855">
    <property type="entry name" value="LRR_8"/>
    <property type="match status" value="2"/>
</dbReference>
<dbReference type="GO" id="GO:0005509">
    <property type="term" value="F:calcium ion binding"/>
    <property type="evidence" value="ECO:0007669"/>
    <property type="project" value="InterPro"/>
</dbReference>
<dbReference type="OrthoDB" id="1394818at2759"/>
<reference evidence="12" key="2">
    <citation type="submission" date="2024-04" db="EMBL/GenBank/DDBJ databases">
        <authorList>
            <person name="Chen Y."/>
            <person name="Shah S."/>
            <person name="Dougan E. K."/>
            <person name="Thang M."/>
            <person name="Chan C."/>
        </authorList>
    </citation>
    <scope>NUCLEOTIDE SEQUENCE [LARGE SCALE GENOMIC DNA]</scope>
</reference>
<keyword evidence="4" id="KW-0677">Repeat</keyword>
<dbReference type="Gene3D" id="1.20.120.350">
    <property type="entry name" value="Voltage-gated potassium channels. Chain C"/>
    <property type="match status" value="1"/>
</dbReference>
<dbReference type="InterPro" id="IPR003591">
    <property type="entry name" value="Leu-rich_rpt_typical-subtyp"/>
</dbReference>
<dbReference type="InterPro" id="IPR002048">
    <property type="entry name" value="EF_hand_dom"/>
</dbReference>
<dbReference type="SMART" id="SM00369">
    <property type="entry name" value="LRR_TYP"/>
    <property type="match status" value="12"/>
</dbReference>
<dbReference type="SUPFAM" id="SSF81324">
    <property type="entry name" value="Voltage-gated potassium channels"/>
    <property type="match status" value="1"/>
</dbReference>
<feature type="compositionally biased region" description="Polar residues" evidence="8">
    <location>
        <begin position="77"/>
        <end position="86"/>
    </location>
</feature>
<evidence type="ECO:0000256" key="4">
    <source>
        <dbReference type="ARBA" id="ARBA00022737"/>
    </source>
</evidence>
<dbReference type="InterPro" id="IPR005821">
    <property type="entry name" value="Ion_trans_dom"/>
</dbReference>
<feature type="compositionally biased region" description="Basic and acidic residues" evidence="8">
    <location>
        <begin position="1347"/>
        <end position="1359"/>
    </location>
</feature>